<protein>
    <recommendedName>
        <fullName evidence="1">RNB domain-containing protein</fullName>
    </recommendedName>
</protein>
<feature type="domain" description="RNB" evidence="1">
    <location>
        <begin position="1"/>
        <end position="47"/>
    </location>
</feature>
<dbReference type="GO" id="GO:0000932">
    <property type="term" value="C:P-body"/>
    <property type="evidence" value="ECO:0007669"/>
    <property type="project" value="TreeGrafter"/>
</dbReference>
<sequence>MMRAAEYDFRKAIRHRILGVPGYVQFTSPIRRYMDLLAHYQVKAYLRGDNPPFSVGQLEGIAAIVNMQHKVARKLFSSSLRYWVLEYLRRQPKGQKFRALILRFIKDRIAALMLVEVGLQATAWVLVGSQVGDEIQVVIEHVHPRDDDLSLKQVAVD</sequence>
<dbReference type="EMBL" id="JBDFQZ010000012">
    <property type="protein sequence ID" value="KAK9671349.1"/>
    <property type="molecule type" value="Genomic_DNA"/>
</dbReference>
<gene>
    <name evidence="2" type="ORF">RND81_12G023900</name>
</gene>
<name>A0AAW1H716_SAPOF</name>
<proteinExistence type="predicted"/>
<dbReference type="Proteomes" id="UP001443914">
    <property type="component" value="Unassembled WGS sequence"/>
</dbReference>
<evidence type="ECO:0000313" key="2">
    <source>
        <dbReference type="EMBL" id="KAK9671349.1"/>
    </source>
</evidence>
<dbReference type="AlphaFoldDB" id="A0AAW1H716"/>
<dbReference type="SUPFAM" id="SSF50249">
    <property type="entry name" value="Nucleic acid-binding proteins"/>
    <property type="match status" value="1"/>
</dbReference>
<dbReference type="PANTHER" id="PTHR23355:SF42">
    <property type="entry name" value="RIBONUCLEASE II, CHLOROPLASTIC_MITOCHONDRIAL"/>
    <property type="match status" value="1"/>
</dbReference>
<accession>A0AAW1H716</accession>
<dbReference type="InterPro" id="IPR001900">
    <property type="entry name" value="RNase_II/R"/>
</dbReference>
<reference evidence="2" key="1">
    <citation type="submission" date="2024-03" db="EMBL/GenBank/DDBJ databases">
        <title>WGS assembly of Saponaria officinalis var. Norfolk2.</title>
        <authorList>
            <person name="Jenkins J."/>
            <person name="Shu S."/>
            <person name="Grimwood J."/>
            <person name="Barry K."/>
            <person name="Goodstein D."/>
            <person name="Schmutz J."/>
            <person name="Leebens-Mack J."/>
            <person name="Osbourn A."/>
        </authorList>
    </citation>
    <scope>NUCLEOTIDE SEQUENCE [LARGE SCALE GENOMIC DNA]</scope>
    <source>
        <strain evidence="2">JIC</strain>
    </source>
</reference>
<keyword evidence="3" id="KW-1185">Reference proteome</keyword>
<organism evidence="2 3">
    <name type="scientific">Saponaria officinalis</name>
    <name type="common">Common soapwort</name>
    <name type="synonym">Lychnis saponaria</name>
    <dbReference type="NCBI Taxonomy" id="3572"/>
    <lineage>
        <taxon>Eukaryota</taxon>
        <taxon>Viridiplantae</taxon>
        <taxon>Streptophyta</taxon>
        <taxon>Embryophyta</taxon>
        <taxon>Tracheophyta</taxon>
        <taxon>Spermatophyta</taxon>
        <taxon>Magnoliopsida</taxon>
        <taxon>eudicotyledons</taxon>
        <taxon>Gunneridae</taxon>
        <taxon>Pentapetalae</taxon>
        <taxon>Caryophyllales</taxon>
        <taxon>Caryophyllaceae</taxon>
        <taxon>Caryophylleae</taxon>
        <taxon>Saponaria</taxon>
    </lineage>
</organism>
<dbReference type="InterPro" id="IPR050180">
    <property type="entry name" value="RNR_Ribonuclease"/>
</dbReference>
<dbReference type="GO" id="GO:0000175">
    <property type="term" value="F:3'-5'-RNA exonuclease activity"/>
    <property type="evidence" value="ECO:0007669"/>
    <property type="project" value="TreeGrafter"/>
</dbReference>
<evidence type="ECO:0000313" key="3">
    <source>
        <dbReference type="Proteomes" id="UP001443914"/>
    </source>
</evidence>
<dbReference type="Pfam" id="PF00773">
    <property type="entry name" value="RNB"/>
    <property type="match status" value="1"/>
</dbReference>
<dbReference type="InterPro" id="IPR012340">
    <property type="entry name" value="NA-bd_OB-fold"/>
</dbReference>
<comment type="caution">
    <text evidence="2">The sequence shown here is derived from an EMBL/GenBank/DDBJ whole genome shotgun (WGS) entry which is preliminary data.</text>
</comment>
<evidence type="ECO:0000259" key="1">
    <source>
        <dbReference type="Pfam" id="PF00773"/>
    </source>
</evidence>
<dbReference type="PANTHER" id="PTHR23355">
    <property type="entry name" value="RIBONUCLEASE"/>
    <property type="match status" value="1"/>
</dbReference>
<dbReference type="GO" id="GO:0003723">
    <property type="term" value="F:RNA binding"/>
    <property type="evidence" value="ECO:0007669"/>
    <property type="project" value="InterPro"/>
</dbReference>
<dbReference type="GO" id="GO:0006402">
    <property type="term" value="P:mRNA catabolic process"/>
    <property type="evidence" value="ECO:0007669"/>
    <property type="project" value="TreeGrafter"/>
</dbReference>